<evidence type="ECO:0000256" key="11">
    <source>
        <dbReference type="ARBA" id="ARBA00022989"/>
    </source>
</evidence>
<keyword evidence="6" id="KW-0107">Calcium channel</keyword>
<sequence length="786" mass="90643">MEESLLPVSSSYAIASGSPYQKAAAFVDLAEDGVGLPEEILEGSNFEKAAPLYFMFNYVHLVGKINSMLLVLLNFFEVILLLILVGDIVVYVHFLANDYYLPFRIAPYQRVVFLILNNRELRENFVILAGMLGAYLNVVALTTLFLLFSSWLGYVFFTDTRLGETTFTSYGATLYQMFLLFTASNHPNVWIPAYKDSRWYCLFFILYVVLSTYVVVNLILAGVYGSFIHELEKQVAEKDRMRGMILKKAFSLIDNTKRYDLPGVVVVRAEGRKKEMVKVKVKEKVLPLNFENNGFIGKDQCFLLFKELNKYRTIPEIPRDDFELIFNELDDNGDFKIDLDEFADLCTAIALKFEKEDSLPIFEAYPSFYHSPASEKLRDFVRGVMFEYIIVFILLVNLGAVIVETTLDMQNNSAQTFWQKVEIAFGWLYVIEMALKVYTYGFGNYWRDGQNRFDFVITWVIVIEEMTTLVDLDGLSFMSNGNWIRYLLIARMLRFIRFLLHIEQCRAFVATFFSLMYSLLPYLGTIFCILCIYCSLGLQIFGGIVNTGNPNLNQTDLARYEYPFVNCESPCTVFFQFIGDGNLATSDAGISYYQVADNLLLTFQSYKELTGTSWTYVYFFSFYLIVVLWLLNLIIVFVLEAFRVENEDPDAYPLPIDDEHKEGKRLQRHTVGSKNRRQKLDAVHRHMFEKQLSDKFLRWRSNLVKASESFILKEMDSIIVRRVACVNAEVDVEQNVSIHLLRTRLDCSICVGSFSSINGSIQQDVWMVKTRNILKDYRIVGVLGSS</sequence>
<evidence type="ECO:0000313" key="18">
    <source>
        <dbReference type="Proteomes" id="UP001291623"/>
    </source>
</evidence>
<dbReference type="Gene3D" id="1.20.120.350">
    <property type="entry name" value="Voltage-gated potassium channels. Chain C"/>
    <property type="match status" value="1"/>
</dbReference>
<evidence type="ECO:0000256" key="7">
    <source>
        <dbReference type="ARBA" id="ARBA00022692"/>
    </source>
</evidence>
<keyword evidence="7 15" id="KW-0812">Transmembrane</keyword>
<comment type="subunit">
    <text evidence="3">Homodimer.</text>
</comment>
<evidence type="ECO:0000256" key="13">
    <source>
        <dbReference type="ARBA" id="ARBA00023136"/>
    </source>
</evidence>
<evidence type="ECO:0000256" key="1">
    <source>
        <dbReference type="ARBA" id="ARBA00004141"/>
    </source>
</evidence>
<dbReference type="InterPro" id="IPR005821">
    <property type="entry name" value="Ion_trans_dom"/>
</dbReference>
<evidence type="ECO:0000256" key="2">
    <source>
        <dbReference type="ARBA" id="ARBA00009286"/>
    </source>
</evidence>
<keyword evidence="12" id="KW-0406">Ion transport</keyword>
<evidence type="ECO:0000256" key="12">
    <source>
        <dbReference type="ARBA" id="ARBA00023065"/>
    </source>
</evidence>
<evidence type="ECO:0000256" key="8">
    <source>
        <dbReference type="ARBA" id="ARBA00022737"/>
    </source>
</evidence>
<comment type="subcellular location">
    <subcellularLocation>
        <location evidence="1">Membrane</location>
        <topology evidence="1">Multi-pass membrane protein</topology>
    </subcellularLocation>
</comment>
<comment type="caution">
    <text evidence="17">The sequence shown here is derived from an EMBL/GenBank/DDBJ whole genome shotgun (WGS) entry which is preliminary data.</text>
</comment>
<evidence type="ECO:0000256" key="15">
    <source>
        <dbReference type="SAM" id="Phobius"/>
    </source>
</evidence>
<dbReference type="AlphaFoldDB" id="A0AAE1QYI3"/>
<feature type="transmembrane region" description="Helical" evidence="15">
    <location>
        <begin position="512"/>
        <end position="541"/>
    </location>
</feature>
<dbReference type="Gene3D" id="1.10.287.70">
    <property type="match status" value="2"/>
</dbReference>
<feature type="transmembrane region" description="Helical" evidence="15">
    <location>
        <begin position="204"/>
        <end position="224"/>
    </location>
</feature>
<keyword evidence="9" id="KW-0106">Calcium</keyword>
<dbReference type="EMBL" id="JAVYJV010000021">
    <property type="protein sequence ID" value="KAK4342344.1"/>
    <property type="molecule type" value="Genomic_DNA"/>
</dbReference>
<keyword evidence="8" id="KW-0677">Repeat</keyword>
<comment type="similarity">
    <text evidence="2">Belongs to the calcium channel alpha-1 subunit (TC 1.A.1.11) family. Two pore calcium channel subfamily.</text>
</comment>
<organism evidence="17 18">
    <name type="scientific">Anisodus tanguticus</name>
    <dbReference type="NCBI Taxonomy" id="243964"/>
    <lineage>
        <taxon>Eukaryota</taxon>
        <taxon>Viridiplantae</taxon>
        <taxon>Streptophyta</taxon>
        <taxon>Embryophyta</taxon>
        <taxon>Tracheophyta</taxon>
        <taxon>Spermatophyta</taxon>
        <taxon>Magnoliopsida</taxon>
        <taxon>eudicotyledons</taxon>
        <taxon>Gunneridae</taxon>
        <taxon>Pentapetalae</taxon>
        <taxon>asterids</taxon>
        <taxon>lamiids</taxon>
        <taxon>Solanales</taxon>
        <taxon>Solanaceae</taxon>
        <taxon>Solanoideae</taxon>
        <taxon>Hyoscyameae</taxon>
        <taxon>Anisodus</taxon>
    </lineage>
</organism>
<dbReference type="InterPro" id="IPR044581">
    <property type="entry name" value="TPC1_plant"/>
</dbReference>
<evidence type="ECO:0000313" key="17">
    <source>
        <dbReference type="EMBL" id="KAK4342344.1"/>
    </source>
</evidence>
<feature type="transmembrane region" description="Helical" evidence="15">
    <location>
        <begin position="616"/>
        <end position="639"/>
    </location>
</feature>
<evidence type="ECO:0000256" key="14">
    <source>
        <dbReference type="ARBA" id="ARBA00023303"/>
    </source>
</evidence>
<reference evidence="17" key="1">
    <citation type="submission" date="2023-12" db="EMBL/GenBank/DDBJ databases">
        <title>Genome assembly of Anisodus tanguticus.</title>
        <authorList>
            <person name="Wang Y.-J."/>
        </authorList>
    </citation>
    <scope>NUCLEOTIDE SEQUENCE</scope>
    <source>
        <strain evidence="17">KB-2021</strain>
        <tissue evidence="17">Leaf</tissue>
    </source>
</reference>
<keyword evidence="14" id="KW-0407">Ion channel</keyword>
<accession>A0AAE1QYI3</accession>
<keyword evidence="4" id="KW-0813">Transport</keyword>
<dbReference type="InterPro" id="IPR011992">
    <property type="entry name" value="EF-hand-dom_pair"/>
</dbReference>
<keyword evidence="10" id="KW-0851">Voltage-gated channel</keyword>
<evidence type="ECO:0000256" key="3">
    <source>
        <dbReference type="ARBA" id="ARBA00011738"/>
    </source>
</evidence>
<name>A0AAE1QYI3_9SOLA</name>
<dbReference type="SUPFAM" id="SSF47473">
    <property type="entry name" value="EF-hand"/>
    <property type="match status" value="1"/>
</dbReference>
<keyword evidence="18" id="KW-1185">Reference proteome</keyword>
<feature type="transmembrane region" description="Helical" evidence="15">
    <location>
        <begin position="423"/>
        <end position="443"/>
    </location>
</feature>
<feature type="transmembrane region" description="Helical" evidence="15">
    <location>
        <begin position="69"/>
        <end position="94"/>
    </location>
</feature>
<feature type="transmembrane region" description="Helical" evidence="15">
    <location>
        <begin position="167"/>
        <end position="184"/>
    </location>
</feature>
<dbReference type="Proteomes" id="UP001291623">
    <property type="component" value="Unassembled WGS sequence"/>
</dbReference>
<dbReference type="Pfam" id="PF00520">
    <property type="entry name" value="Ion_trans"/>
    <property type="match status" value="2"/>
</dbReference>
<dbReference type="PANTHER" id="PTHR46988:SF2">
    <property type="entry name" value="TWO PORE CALCIUM CHANNEL PROTEIN 1"/>
    <property type="match status" value="1"/>
</dbReference>
<dbReference type="InterPro" id="IPR027359">
    <property type="entry name" value="Volt_channel_dom_sf"/>
</dbReference>
<gene>
    <name evidence="17" type="ORF">RND71_038160</name>
</gene>
<dbReference type="GO" id="GO:0000325">
    <property type="term" value="C:plant-type vacuole"/>
    <property type="evidence" value="ECO:0007669"/>
    <property type="project" value="TreeGrafter"/>
</dbReference>
<feature type="domain" description="EF-hand" evidence="16">
    <location>
        <begin position="317"/>
        <end position="352"/>
    </location>
</feature>
<feature type="transmembrane region" description="Helical" evidence="15">
    <location>
        <begin position="384"/>
        <end position="403"/>
    </location>
</feature>
<keyword evidence="5" id="KW-0109">Calcium transport</keyword>
<evidence type="ECO:0000256" key="5">
    <source>
        <dbReference type="ARBA" id="ARBA00022568"/>
    </source>
</evidence>
<dbReference type="Gene3D" id="1.10.238.10">
    <property type="entry name" value="EF-hand"/>
    <property type="match status" value="1"/>
</dbReference>
<dbReference type="SUPFAM" id="SSF81324">
    <property type="entry name" value="Voltage-gated potassium channels"/>
    <property type="match status" value="1"/>
</dbReference>
<evidence type="ECO:0000256" key="9">
    <source>
        <dbReference type="ARBA" id="ARBA00022837"/>
    </source>
</evidence>
<proteinExistence type="inferred from homology"/>
<dbReference type="PANTHER" id="PTHR46988">
    <property type="entry name" value="TWO PORE CALCIUM CHANNEL PROTEIN 1"/>
    <property type="match status" value="1"/>
</dbReference>
<feature type="transmembrane region" description="Helical" evidence="15">
    <location>
        <begin position="125"/>
        <end position="155"/>
    </location>
</feature>
<dbReference type="GO" id="GO:0005774">
    <property type="term" value="C:vacuolar membrane"/>
    <property type="evidence" value="ECO:0007669"/>
    <property type="project" value="TreeGrafter"/>
</dbReference>
<dbReference type="FunFam" id="1.20.120.350:FF:000055">
    <property type="entry name" value="Two pore calcium channel protein 1"/>
    <property type="match status" value="1"/>
</dbReference>
<keyword evidence="13 15" id="KW-0472">Membrane</keyword>
<evidence type="ECO:0000256" key="6">
    <source>
        <dbReference type="ARBA" id="ARBA00022673"/>
    </source>
</evidence>
<evidence type="ECO:0000256" key="10">
    <source>
        <dbReference type="ARBA" id="ARBA00022882"/>
    </source>
</evidence>
<evidence type="ECO:0000259" key="16">
    <source>
        <dbReference type="PROSITE" id="PS50222"/>
    </source>
</evidence>
<dbReference type="GO" id="GO:0005509">
    <property type="term" value="F:calcium ion binding"/>
    <property type="evidence" value="ECO:0007669"/>
    <property type="project" value="InterPro"/>
</dbReference>
<dbReference type="GO" id="GO:0005245">
    <property type="term" value="F:voltage-gated calcium channel activity"/>
    <property type="evidence" value="ECO:0007669"/>
    <property type="project" value="InterPro"/>
</dbReference>
<dbReference type="InterPro" id="IPR002048">
    <property type="entry name" value="EF_hand_dom"/>
</dbReference>
<dbReference type="GO" id="GO:0034702">
    <property type="term" value="C:monoatomic ion channel complex"/>
    <property type="evidence" value="ECO:0007669"/>
    <property type="project" value="UniProtKB-KW"/>
</dbReference>
<dbReference type="FunFam" id="1.10.287.70:FF:000094">
    <property type="entry name" value="Two pore calcium channel protein 1"/>
    <property type="match status" value="1"/>
</dbReference>
<protein>
    <recommendedName>
        <fullName evidence="16">EF-hand domain-containing protein</fullName>
    </recommendedName>
</protein>
<keyword evidence="11 15" id="KW-1133">Transmembrane helix</keyword>
<evidence type="ECO:0000256" key="4">
    <source>
        <dbReference type="ARBA" id="ARBA00022448"/>
    </source>
</evidence>
<dbReference type="PROSITE" id="PS50222">
    <property type="entry name" value="EF_HAND_2"/>
    <property type="match status" value="1"/>
</dbReference>